<name>A0AAU2VW34_9ACTN</name>
<organism evidence="2">
    <name type="scientific">Streptomyces sp. NBC_00008</name>
    <dbReference type="NCBI Taxonomy" id="2903610"/>
    <lineage>
        <taxon>Bacteria</taxon>
        <taxon>Bacillati</taxon>
        <taxon>Actinomycetota</taxon>
        <taxon>Actinomycetes</taxon>
        <taxon>Kitasatosporales</taxon>
        <taxon>Streptomycetaceae</taxon>
        <taxon>Streptomyces</taxon>
    </lineage>
</organism>
<sequence>MICLTGTVVAGLSACDPVSGLNSASIAVTTDQTATRALEHEGVHVQWLSCTARTGGGASADSRTGSSTPATSRIADVDCNGRTKEGKDISLDGKVDREVEGRCVSGDMTAKAAGKTVFRATMLGNCDAAPSSPAPPRPPAGGSAGGSGGGARPTVTVTVTVTESPQGK</sequence>
<gene>
    <name evidence="2" type="ORF">OG398_26490</name>
</gene>
<feature type="compositionally biased region" description="Gly residues" evidence="1">
    <location>
        <begin position="142"/>
        <end position="151"/>
    </location>
</feature>
<feature type="region of interest" description="Disordered" evidence="1">
    <location>
        <begin position="125"/>
        <end position="168"/>
    </location>
</feature>
<feature type="compositionally biased region" description="Basic and acidic residues" evidence="1">
    <location>
        <begin position="75"/>
        <end position="87"/>
    </location>
</feature>
<evidence type="ECO:0008006" key="3">
    <source>
        <dbReference type="Google" id="ProtNLM"/>
    </source>
</evidence>
<proteinExistence type="predicted"/>
<evidence type="ECO:0000256" key="1">
    <source>
        <dbReference type="SAM" id="MobiDB-lite"/>
    </source>
</evidence>
<feature type="region of interest" description="Disordered" evidence="1">
    <location>
        <begin position="54"/>
        <end position="87"/>
    </location>
</feature>
<dbReference type="EMBL" id="CP108313">
    <property type="protein sequence ID" value="WTW71551.1"/>
    <property type="molecule type" value="Genomic_DNA"/>
</dbReference>
<dbReference type="AlphaFoldDB" id="A0AAU2VW34"/>
<feature type="compositionally biased region" description="Polar residues" evidence="1">
    <location>
        <begin position="61"/>
        <end position="71"/>
    </location>
</feature>
<evidence type="ECO:0000313" key="2">
    <source>
        <dbReference type="EMBL" id="WTW71551.1"/>
    </source>
</evidence>
<reference evidence="2" key="1">
    <citation type="submission" date="2022-10" db="EMBL/GenBank/DDBJ databases">
        <title>The complete genomes of actinobacterial strains from the NBC collection.</title>
        <authorList>
            <person name="Joergensen T.S."/>
            <person name="Alvarez Arevalo M."/>
            <person name="Sterndorff E.B."/>
            <person name="Faurdal D."/>
            <person name="Vuksanovic O."/>
            <person name="Mourched A.-S."/>
            <person name="Charusanti P."/>
            <person name="Shaw S."/>
            <person name="Blin K."/>
            <person name="Weber T."/>
        </authorList>
    </citation>
    <scope>NUCLEOTIDE SEQUENCE</scope>
    <source>
        <strain evidence="2">NBC_00008</strain>
    </source>
</reference>
<feature type="compositionally biased region" description="Low complexity" evidence="1">
    <location>
        <begin position="152"/>
        <end position="162"/>
    </location>
</feature>
<accession>A0AAU2VW34</accession>
<protein>
    <recommendedName>
        <fullName evidence="3">Lipoprotein</fullName>
    </recommendedName>
</protein>